<dbReference type="PROSITE" id="PS00571">
    <property type="entry name" value="AMIDASES"/>
    <property type="match status" value="1"/>
</dbReference>
<reference evidence="3 4" key="1">
    <citation type="journal article" date="1991" name="Int. J. Syst. Bacteriol.">
        <title>Description of the erythromycin-producing bacterium Arthrobacter sp. strain NRRL B-3381 as Aeromicrobium erythreum gen. nov., sp. nov.</title>
        <authorList>
            <person name="Miller E.S."/>
            <person name="Woese C.R."/>
            <person name="Brenner S."/>
        </authorList>
    </citation>
    <scope>NUCLEOTIDE SEQUENCE [LARGE SCALE GENOMIC DNA]</scope>
    <source>
        <strain evidence="3 4">AR18</strain>
    </source>
</reference>
<name>A0A0U4BJ68_9ACTN</name>
<dbReference type="InterPro" id="IPR023631">
    <property type="entry name" value="Amidase_dom"/>
</dbReference>
<sequence length="475" mass="50304">MRQVHAFGDDALGELDAVALAAAIRRGDISAVDAAQAAVDRAACVEPHLDAIVVDDVERALRLAAGPLTGRLAGVPTYVKDNTDVAGLATRQGSRAMPDVPAAADAPFTTQLRAAGLVPLGKSSLPEFGWSASTEFDEWDPTRNPWDTAFSSGASSGGAAALVASGVVPIAHANDGGGSIRIPAAACGLVGLKPTRGRLAPDVHAAQLPVDVVCNGVLTRTVRDTAHFLAAAEAHRTAPGLPPVGLVEGPSARRLRVGLVLDSLTDTPTDADTRAAVLATAELLTSLGHDVVEVPLPADDTFVDAFTHYWAMLAFSTQHFGRRVMHPQFDKTATDPLTRFLAARFARSFWRLPRTIRALRRSEHVVRAHFAEHRLDAALSPTVAHTTPRLGHLSPNQPFPEMFDRLVRYAAFTPLNNATGTPAVSLPLGRTGDGLPIGVQLQALHGQERLLLELSYELEAARPFPRIQDGVAPLS</sequence>
<dbReference type="EMBL" id="CP011502">
    <property type="protein sequence ID" value="ALX05249.1"/>
    <property type="molecule type" value="Genomic_DNA"/>
</dbReference>
<comment type="similarity">
    <text evidence="1">Belongs to the amidase family.</text>
</comment>
<dbReference type="Gene3D" id="3.90.1300.10">
    <property type="entry name" value="Amidase signature (AS) domain"/>
    <property type="match status" value="1"/>
</dbReference>
<dbReference type="Pfam" id="PF01425">
    <property type="entry name" value="Amidase"/>
    <property type="match status" value="1"/>
</dbReference>
<dbReference type="PATRIC" id="fig|2041.4.peg.2363"/>
<accession>A0A0U4BJ68</accession>
<dbReference type="PANTHER" id="PTHR11895">
    <property type="entry name" value="TRANSAMIDASE"/>
    <property type="match status" value="1"/>
</dbReference>
<dbReference type="InterPro" id="IPR036928">
    <property type="entry name" value="AS_sf"/>
</dbReference>
<keyword evidence="3" id="KW-0378">Hydrolase</keyword>
<gene>
    <name evidence="3" type="ORF">AERYTH_11315</name>
</gene>
<dbReference type="InterPro" id="IPR020556">
    <property type="entry name" value="Amidase_CS"/>
</dbReference>
<evidence type="ECO:0000313" key="3">
    <source>
        <dbReference type="EMBL" id="ALX05249.1"/>
    </source>
</evidence>
<organism evidence="3 4">
    <name type="scientific">Aeromicrobium erythreum</name>
    <dbReference type="NCBI Taxonomy" id="2041"/>
    <lineage>
        <taxon>Bacteria</taxon>
        <taxon>Bacillati</taxon>
        <taxon>Actinomycetota</taxon>
        <taxon>Actinomycetes</taxon>
        <taxon>Propionibacteriales</taxon>
        <taxon>Nocardioidaceae</taxon>
        <taxon>Aeromicrobium</taxon>
    </lineage>
</organism>
<dbReference type="GO" id="GO:0004040">
    <property type="term" value="F:amidase activity"/>
    <property type="evidence" value="ECO:0007669"/>
    <property type="project" value="UniProtKB-EC"/>
</dbReference>
<keyword evidence="4" id="KW-1185">Reference proteome</keyword>
<dbReference type="STRING" id="2041.AERYTH_11315"/>
<feature type="domain" description="Amidase" evidence="2">
    <location>
        <begin position="35"/>
        <end position="452"/>
    </location>
</feature>
<dbReference type="NCBIfam" id="NF005899">
    <property type="entry name" value="PRK07869.1"/>
    <property type="match status" value="1"/>
</dbReference>
<dbReference type="OrthoDB" id="9811471at2"/>
<evidence type="ECO:0000259" key="2">
    <source>
        <dbReference type="Pfam" id="PF01425"/>
    </source>
</evidence>
<dbReference type="AlphaFoldDB" id="A0A0U4BJ68"/>
<evidence type="ECO:0000313" key="4">
    <source>
        <dbReference type="Proteomes" id="UP000067689"/>
    </source>
</evidence>
<dbReference type="EC" id="3.5.1.4" evidence="3"/>
<evidence type="ECO:0000256" key="1">
    <source>
        <dbReference type="ARBA" id="ARBA00009199"/>
    </source>
</evidence>
<proteinExistence type="inferred from homology"/>
<dbReference type="SUPFAM" id="SSF75304">
    <property type="entry name" value="Amidase signature (AS) enzymes"/>
    <property type="match status" value="1"/>
</dbReference>
<dbReference type="InterPro" id="IPR000120">
    <property type="entry name" value="Amidase"/>
</dbReference>
<protein>
    <submittedName>
        <fullName evidence="3">Amidase</fullName>
        <ecNumber evidence="3">3.5.1.4</ecNumber>
    </submittedName>
</protein>
<dbReference type="PANTHER" id="PTHR11895:SF7">
    <property type="entry name" value="GLUTAMYL-TRNA(GLN) AMIDOTRANSFERASE SUBUNIT A, MITOCHONDRIAL"/>
    <property type="match status" value="1"/>
</dbReference>
<dbReference type="Proteomes" id="UP000067689">
    <property type="component" value="Chromosome"/>
</dbReference>
<dbReference type="KEGG" id="aer:AERYTH_11315"/>